<comment type="cofactor">
    <cofactor evidence="2">
        <name>Mg(2+)</name>
        <dbReference type="ChEBI" id="CHEBI:18420"/>
    </cofactor>
</comment>
<evidence type="ECO:0000256" key="13">
    <source>
        <dbReference type="ARBA" id="ARBA00023211"/>
    </source>
</evidence>
<evidence type="ECO:0000256" key="6">
    <source>
        <dbReference type="ARBA" id="ARBA00012180"/>
    </source>
</evidence>
<dbReference type="InterPro" id="IPR022898">
    <property type="entry name" value="RNase_HII"/>
</dbReference>
<evidence type="ECO:0000256" key="7">
    <source>
        <dbReference type="ARBA" id="ARBA00019179"/>
    </source>
</evidence>
<feature type="domain" description="RNase H type-2" evidence="17">
    <location>
        <begin position="30"/>
        <end position="225"/>
    </location>
</feature>
<feature type="binding site" evidence="14 15">
    <location>
        <position position="37"/>
    </location>
    <ligand>
        <name>a divalent metal cation</name>
        <dbReference type="ChEBI" id="CHEBI:60240"/>
    </ligand>
</feature>
<evidence type="ECO:0000256" key="10">
    <source>
        <dbReference type="ARBA" id="ARBA00022723"/>
    </source>
</evidence>
<organism evidence="18">
    <name type="scientific">Baileyella intestinalis</name>
    <dbReference type="NCBI Taxonomy" id="2606709"/>
    <lineage>
        <taxon>Bacteria</taxon>
        <taxon>Bacillati</taxon>
        <taxon>Bacillota</taxon>
        <taxon>Clostridia</taxon>
        <taxon>Peptostreptococcales</taxon>
        <taxon>Anaerovoracaceae</taxon>
        <taxon>Baileyella</taxon>
    </lineage>
</organism>
<dbReference type="InterPro" id="IPR036397">
    <property type="entry name" value="RNaseH_sf"/>
</dbReference>
<dbReference type="SUPFAM" id="SSF53098">
    <property type="entry name" value="Ribonuclease H-like"/>
    <property type="match status" value="1"/>
</dbReference>
<evidence type="ECO:0000256" key="16">
    <source>
        <dbReference type="RuleBase" id="RU003515"/>
    </source>
</evidence>
<dbReference type="GO" id="GO:0006298">
    <property type="term" value="P:mismatch repair"/>
    <property type="evidence" value="ECO:0007669"/>
    <property type="project" value="TreeGrafter"/>
</dbReference>
<dbReference type="GO" id="GO:0003723">
    <property type="term" value="F:RNA binding"/>
    <property type="evidence" value="ECO:0007669"/>
    <property type="project" value="UniProtKB-UniRule"/>
</dbReference>
<dbReference type="GO" id="GO:0004523">
    <property type="term" value="F:RNA-DNA hybrid ribonuclease activity"/>
    <property type="evidence" value="ECO:0007669"/>
    <property type="project" value="UniProtKB-UniRule"/>
</dbReference>
<dbReference type="CDD" id="cd07182">
    <property type="entry name" value="RNase_HII_bacteria_HII_like"/>
    <property type="match status" value="1"/>
</dbReference>
<dbReference type="PROSITE" id="PS51975">
    <property type="entry name" value="RNASE_H_2"/>
    <property type="match status" value="1"/>
</dbReference>
<dbReference type="EC" id="3.1.26.4" evidence="6 14"/>
<reference evidence="18" key="1">
    <citation type="submission" date="2019-09" db="EMBL/GenBank/DDBJ databases">
        <title>In-depth cultivation of the pig gut microbiome towards novel bacterial diversity and tailored functional studies.</title>
        <authorList>
            <person name="Wylensek D."/>
            <person name="Hitch T.C.A."/>
            <person name="Clavel T."/>
        </authorList>
    </citation>
    <scope>NUCLEOTIDE SEQUENCE</scope>
    <source>
        <strain evidence="18">RF-744-FAT-WT-3</strain>
    </source>
</reference>
<gene>
    <name evidence="14" type="primary">rnhB</name>
    <name evidence="18" type="ORF">FYJ66_07320</name>
</gene>
<keyword evidence="13 14" id="KW-0464">Manganese</keyword>
<evidence type="ECO:0000256" key="12">
    <source>
        <dbReference type="ARBA" id="ARBA00022801"/>
    </source>
</evidence>
<accession>A0A6A8MAD7</accession>
<keyword evidence="11 14" id="KW-0255">Endonuclease</keyword>
<dbReference type="PANTHER" id="PTHR10954:SF18">
    <property type="entry name" value="RIBONUCLEASE HII"/>
    <property type="match status" value="1"/>
</dbReference>
<dbReference type="Pfam" id="PF01351">
    <property type="entry name" value="RNase_HII"/>
    <property type="match status" value="1"/>
</dbReference>
<feature type="binding site" evidence="14">
    <location>
        <position position="128"/>
    </location>
    <ligand>
        <name>a divalent metal cation</name>
        <dbReference type="ChEBI" id="CHEBI:60240"/>
    </ligand>
</feature>
<comment type="catalytic activity">
    <reaction evidence="1 14 15 16">
        <text>Endonucleolytic cleavage to 5'-phosphomonoester.</text>
        <dbReference type="EC" id="3.1.26.4"/>
    </reaction>
</comment>
<evidence type="ECO:0000313" key="18">
    <source>
        <dbReference type="EMBL" id="MST69398.1"/>
    </source>
</evidence>
<evidence type="ECO:0000256" key="14">
    <source>
        <dbReference type="HAMAP-Rule" id="MF_00052"/>
    </source>
</evidence>
<evidence type="ECO:0000256" key="8">
    <source>
        <dbReference type="ARBA" id="ARBA00022490"/>
    </source>
</evidence>
<protein>
    <recommendedName>
        <fullName evidence="7 14">Ribonuclease HII</fullName>
        <shortName evidence="14">RNase HII</shortName>
        <ecNumber evidence="6 14">3.1.26.4</ecNumber>
    </recommendedName>
</protein>
<dbReference type="InterPro" id="IPR024567">
    <property type="entry name" value="RNase_HII/HIII_dom"/>
</dbReference>
<dbReference type="GO" id="GO:0032299">
    <property type="term" value="C:ribonuclease H2 complex"/>
    <property type="evidence" value="ECO:0007669"/>
    <property type="project" value="TreeGrafter"/>
</dbReference>
<keyword evidence="9 14" id="KW-0540">Nuclease</keyword>
<comment type="caution">
    <text evidence="18">The sequence shown here is derived from an EMBL/GenBank/DDBJ whole genome shotgun (WGS) entry which is preliminary data.</text>
</comment>
<dbReference type="PANTHER" id="PTHR10954">
    <property type="entry name" value="RIBONUCLEASE H2 SUBUNIT A"/>
    <property type="match status" value="1"/>
</dbReference>
<evidence type="ECO:0000256" key="4">
    <source>
        <dbReference type="ARBA" id="ARBA00004496"/>
    </source>
</evidence>
<comment type="similarity">
    <text evidence="5 14 16">Belongs to the RNase HII family.</text>
</comment>
<feature type="binding site" evidence="14 15">
    <location>
        <position position="36"/>
    </location>
    <ligand>
        <name>a divalent metal cation</name>
        <dbReference type="ChEBI" id="CHEBI:60240"/>
    </ligand>
</feature>
<dbReference type="RefSeq" id="WP_154572901.1">
    <property type="nucleotide sequence ID" value="NZ_DBEZJY010000077.1"/>
</dbReference>
<dbReference type="EMBL" id="VUNB01000005">
    <property type="protein sequence ID" value="MST69398.1"/>
    <property type="molecule type" value="Genomic_DNA"/>
</dbReference>
<evidence type="ECO:0000259" key="17">
    <source>
        <dbReference type="PROSITE" id="PS51975"/>
    </source>
</evidence>
<comment type="function">
    <text evidence="3 14 16">Endonuclease that specifically degrades the RNA of RNA-DNA hybrids.</text>
</comment>
<dbReference type="InterPro" id="IPR012337">
    <property type="entry name" value="RNaseH-like_sf"/>
</dbReference>
<proteinExistence type="inferred from homology"/>
<evidence type="ECO:0000256" key="2">
    <source>
        <dbReference type="ARBA" id="ARBA00001946"/>
    </source>
</evidence>
<keyword evidence="10 14" id="KW-0479">Metal-binding</keyword>
<feature type="binding site" evidence="15">
    <location>
        <position position="136"/>
    </location>
    <ligand>
        <name>a divalent metal cation</name>
        <dbReference type="ChEBI" id="CHEBI:60240"/>
    </ligand>
</feature>
<evidence type="ECO:0000256" key="3">
    <source>
        <dbReference type="ARBA" id="ARBA00004065"/>
    </source>
</evidence>
<dbReference type="NCBIfam" id="NF000595">
    <property type="entry name" value="PRK00015.1-3"/>
    <property type="match status" value="1"/>
</dbReference>
<dbReference type="Gene3D" id="3.30.420.10">
    <property type="entry name" value="Ribonuclease H-like superfamily/Ribonuclease H"/>
    <property type="match status" value="1"/>
</dbReference>
<dbReference type="InterPro" id="IPR001352">
    <property type="entry name" value="RNase_HII/HIII"/>
</dbReference>
<dbReference type="GO" id="GO:0005737">
    <property type="term" value="C:cytoplasm"/>
    <property type="evidence" value="ECO:0007669"/>
    <property type="project" value="UniProtKB-SubCell"/>
</dbReference>
<keyword evidence="8 14" id="KW-0963">Cytoplasm</keyword>
<sequence>MTKAERLERDIRLMDEMKEHEEELRSSGLLLVAGMDEAGRGPLAGPVTAGAVVLPPEFAVPGINDSKKLTPKKRQYFYDIIRDGSLAFGLGWATPAEIDKVNILNATKMAMKRAVAAANEMLKQKNLDSIQVLLIDAVHIDDLDIPQESFIKGDSRCYSIAAASILAKVARDNYMEELDKIYPGYDFASNKGYGTAAHYDGIRNLGITPAHRKSFLKNFQEKHNR</sequence>
<evidence type="ECO:0000256" key="1">
    <source>
        <dbReference type="ARBA" id="ARBA00000077"/>
    </source>
</evidence>
<evidence type="ECO:0000256" key="11">
    <source>
        <dbReference type="ARBA" id="ARBA00022759"/>
    </source>
</evidence>
<evidence type="ECO:0000256" key="9">
    <source>
        <dbReference type="ARBA" id="ARBA00022722"/>
    </source>
</evidence>
<evidence type="ECO:0000256" key="15">
    <source>
        <dbReference type="PROSITE-ProRule" id="PRU01319"/>
    </source>
</evidence>
<comment type="subcellular location">
    <subcellularLocation>
        <location evidence="4 14">Cytoplasm</location>
    </subcellularLocation>
</comment>
<dbReference type="NCBIfam" id="NF000594">
    <property type="entry name" value="PRK00015.1-1"/>
    <property type="match status" value="1"/>
</dbReference>
<comment type="cofactor">
    <cofactor evidence="14 15">
        <name>Mn(2+)</name>
        <dbReference type="ChEBI" id="CHEBI:29035"/>
    </cofactor>
    <cofactor evidence="14 15">
        <name>Mg(2+)</name>
        <dbReference type="ChEBI" id="CHEBI:18420"/>
    </cofactor>
    <text evidence="14 15">Manganese or magnesium. Binds 1 divalent metal ion per monomer in the absence of substrate. May bind a second metal ion after substrate binding.</text>
</comment>
<keyword evidence="12 14" id="KW-0378">Hydrolase</keyword>
<dbReference type="GO" id="GO:0043137">
    <property type="term" value="P:DNA replication, removal of RNA primer"/>
    <property type="evidence" value="ECO:0007669"/>
    <property type="project" value="TreeGrafter"/>
</dbReference>
<name>A0A6A8MAD7_9FIRM</name>
<evidence type="ECO:0000256" key="5">
    <source>
        <dbReference type="ARBA" id="ARBA00007383"/>
    </source>
</evidence>
<dbReference type="GO" id="GO:0030145">
    <property type="term" value="F:manganese ion binding"/>
    <property type="evidence" value="ECO:0007669"/>
    <property type="project" value="UniProtKB-UniRule"/>
</dbReference>
<dbReference type="HAMAP" id="MF_00052_B">
    <property type="entry name" value="RNase_HII_B"/>
    <property type="match status" value="1"/>
</dbReference>
<dbReference type="AlphaFoldDB" id="A0A6A8MAD7"/>